<sequence length="48" mass="5600">MTITPQEYDFQMEIINHNIHSEDSGFKPLTIYLNAKMKLYASSLKLPQ</sequence>
<reference evidence="1 2" key="1">
    <citation type="submission" date="2017-01" db="EMBL/GenBank/DDBJ databases">
        <title>Deconstructing symbiosis and pathogenesis requirements using a combined genomic-metabolomic approach.</title>
        <authorList>
            <person name="Tobias N.J."/>
            <person name="Wolff H."/>
            <person name="Djahanschiri B."/>
            <person name="Ebersberger I."/>
            <person name="Bode H.B."/>
        </authorList>
    </citation>
    <scope>NUCLEOTIDE SEQUENCE [LARGE SCALE GENOMIC DNA]</scope>
    <source>
        <strain evidence="1 2">DSM 4764</strain>
    </source>
</reference>
<protein>
    <submittedName>
        <fullName evidence="1">Uncharacterized protein</fullName>
    </submittedName>
</protein>
<keyword evidence="2" id="KW-1185">Reference proteome</keyword>
<accession>A0A1Y2SRK7</accession>
<organism evidence="1 2">
    <name type="scientific">Xenorhabdus beddingii</name>
    <dbReference type="NCBI Taxonomy" id="40578"/>
    <lineage>
        <taxon>Bacteria</taxon>
        <taxon>Pseudomonadati</taxon>
        <taxon>Pseudomonadota</taxon>
        <taxon>Gammaproteobacteria</taxon>
        <taxon>Enterobacterales</taxon>
        <taxon>Morganellaceae</taxon>
        <taxon>Xenorhabdus</taxon>
    </lineage>
</organism>
<dbReference type="AlphaFoldDB" id="A0A1Y2SRK7"/>
<comment type="caution">
    <text evidence="1">The sequence shown here is derived from an EMBL/GenBank/DDBJ whole genome shotgun (WGS) entry which is preliminary data.</text>
</comment>
<name>A0A1Y2SRK7_9GAMM</name>
<dbReference type="STRING" id="40578.Xbed_00035"/>
<dbReference type="EMBL" id="MUBK01000001">
    <property type="protein sequence ID" value="OTA21788.1"/>
    <property type="molecule type" value="Genomic_DNA"/>
</dbReference>
<evidence type="ECO:0000313" key="1">
    <source>
        <dbReference type="EMBL" id="OTA21788.1"/>
    </source>
</evidence>
<gene>
    <name evidence="1" type="ORF">Xbed_00035</name>
</gene>
<proteinExistence type="predicted"/>
<evidence type="ECO:0000313" key="2">
    <source>
        <dbReference type="Proteomes" id="UP000194204"/>
    </source>
</evidence>
<dbReference type="Proteomes" id="UP000194204">
    <property type="component" value="Unassembled WGS sequence"/>
</dbReference>